<dbReference type="GO" id="GO:0140932">
    <property type="term" value="F:5'-(N(7)-methyl 5'-triphosphoguanosine)-[mRNA] diphosphatase activity"/>
    <property type="evidence" value="ECO:0007669"/>
    <property type="project" value="UniProtKB-EC"/>
</dbReference>
<dbReference type="GO" id="GO:0000340">
    <property type="term" value="F:RNA 7-methylguanosine cap binding"/>
    <property type="evidence" value="ECO:0007669"/>
    <property type="project" value="TreeGrafter"/>
</dbReference>
<name>A0A0V1B1X0_TRISP</name>
<dbReference type="STRING" id="6334.A0A0V1B1X0"/>
<dbReference type="Gene3D" id="3.30.428.10">
    <property type="entry name" value="HIT-like"/>
    <property type="match status" value="1"/>
</dbReference>
<reference evidence="16 17" key="1">
    <citation type="submission" date="2015-01" db="EMBL/GenBank/DDBJ databases">
        <title>Evolution of Trichinella species and genotypes.</title>
        <authorList>
            <person name="Korhonen P.K."/>
            <person name="Edoardo P."/>
            <person name="Giuseppe L.R."/>
            <person name="Gasser R.B."/>
        </authorList>
    </citation>
    <scope>NUCLEOTIDE SEQUENCE [LARGE SCALE GENOMIC DNA]</scope>
    <source>
        <strain evidence="16">ISS3</strain>
    </source>
</reference>
<dbReference type="FunCoup" id="A0A0V1B1X0">
    <property type="interactions" value="1824"/>
</dbReference>
<dbReference type="Proteomes" id="UP000054776">
    <property type="component" value="Unassembled WGS sequence"/>
</dbReference>
<evidence type="ECO:0000256" key="1">
    <source>
        <dbReference type="ARBA" id="ARBA00004123"/>
    </source>
</evidence>
<comment type="catalytic activity">
    <reaction evidence="13">
        <text>a 5'-end (N(7)-methyl 5'-triphosphoguanosine)-ribonucleoside in mRNA + H2O = N(7)-methyl-GMP + a 5'-end diphospho-ribonucleoside in mRNA + 2 H(+)</text>
        <dbReference type="Rhea" id="RHEA:65388"/>
        <dbReference type="Rhea" id="RHEA-COMP:17165"/>
        <dbReference type="Rhea" id="RHEA-COMP:17167"/>
        <dbReference type="ChEBI" id="CHEBI:15377"/>
        <dbReference type="ChEBI" id="CHEBI:15378"/>
        <dbReference type="ChEBI" id="CHEBI:58285"/>
        <dbReference type="ChEBI" id="CHEBI:156461"/>
        <dbReference type="ChEBI" id="CHEBI:167616"/>
        <dbReference type="EC" id="3.6.1.59"/>
    </reaction>
</comment>
<organism evidence="16 17">
    <name type="scientific">Trichinella spiralis</name>
    <name type="common">Trichina worm</name>
    <dbReference type="NCBI Taxonomy" id="6334"/>
    <lineage>
        <taxon>Eukaryota</taxon>
        <taxon>Metazoa</taxon>
        <taxon>Ecdysozoa</taxon>
        <taxon>Nematoda</taxon>
        <taxon>Enoplea</taxon>
        <taxon>Dorylaimia</taxon>
        <taxon>Trichinellida</taxon>
        <taxon>Trichinellidae</taxon>
        <taxon>Trichinella</taxon>
    </lineage>
</organism>
<dbReference type="InParanoid" id="A0A0V1B1X0"/>
<proteinExistence type="inferred from homology"/>
<dbReference type="GO" id="GO:0005634">
    <property type="term" value="C:nucleus"/>
    <property type="evidence" value="ECO:0007669"/>
    <property type="project" value="UniProtKB-SubCell"/>
</dbReference>
<dbReference type="OrthoDB" id="10264956at2759"/>
<dbReference type="GO" id="GO:0000932">
    <property type="term" value="C:P-body"/>
    <property type="evidence" value="ECO:0007669"/>
    <property type="project" value="TreeGrafter"/>
</dbReference>
<keyword evidence="5 14" id="KW-0645">Protease</keyword>
<dbReference type="EMBL" id="JYDH01000139">
    <property type="protein sequence ID" value="KRY30515.1"/>
    <property type="molecule type" value="Genomic_DNA"/>
</dbReference>
<dbReference type="Pfam" id="PF11969">
    <property type="entry name" value="DcpS_C"/>
    <property type="match status" value="1"/>
</dbReference>
<dbReference type="InterPro" id="IPR024079">
    <property type="entry name" value="MetalloPept_cat_dom_sf"/>
</dbReference>
<dbReference type="Gene3D" id="3.30.200.40">
    <property type="entry name" value="Scavenger mRNA decapping enzyme, N-terminal domain"/>
    <property type="match status" value="1"/>
</dbReference>
<keyword evidence="9 14" id="KW-0482">Metalloprotease</keyword>
<evidence type="ECO:0000256" key="12">
    <source>
        <dbReference type="ARBA" id="ARBA00030609"/>
    </source>
</evidence>
<dbReference type="FunFam" id="3.30.428.10:FF:000006">
    <property type="entry name" value="m7GpppX diphosphatase"/>
    <property type="match status" value="1"/>
</dbReference>
<dbReference type="GO" id="GO:0000290">
    <property type="term" value="P:deadenylation-dependent decapping of nuclear-transcribed mRNA"/>
    <property type="evidence" value="ECO:0007669"/>
    <property type="project" value="InterPro"/>
</dbReference>
<dbReference type="EC" id="3.6.1.59" evidence="3"/>
<comment type="caution">
    <text evidence="16">The sequence shown here is derived from an EMBL/GenBank/DDBJ whole genome shotgun (WGS) entry which is preliminary data.</text>
</comment>
<dbReference type="InterPro" id="IPR001567">
    <property type="entry name" value="Pept_M3A_M3B_dom"/>
</dbReference>
<evidence type="ECO:0000256" key="7">
    <source>
        <dbReference type="ARBA" id="ARBA00022801"/>
    </source>
</evidence>
<protein>
    <recommendedName>
        <fullName evidence="4">m7GpppX diphosphatase</fullName>
        <ecNumber evidence="3">3.6.1.59</ecNumber>
    </recommendedName>
    <alternativeName>
        <fullName evidence="12">Decapping scavenger enzyme</fullName>
    </alternativeName>
    <alternativeName>
        <fullName evidence="11">Scavenger mRNA-decapping enzyme DcpS</fullName>
    </alternativeName>
</protein>
<comment type="similarity">
    <text evidence="14">Belongs to the peptidase M3 family.</text>
</comment>
<dbReference type="InterPro" id="IPR011145">
    <property type="entry name" value="Scavenger_mRNA_decap_enz_N"/>
</dbReference>
<dbReference type="InterPro" id="IPR036265">
    <property type="entry name" value="HIT-like_sf"/>
</dbReference>
<evidence type="ECO:0000259" key="15">
    <source>
        <dbReference type="Pfam" id="PF01432"/>
    </source>
</evidence>
<dbReference type="SUPFAM" id="SSF55486">
    <property type="entry name" value="Metalloproteases ('zincins'), catalytic domain"/>
    <property type="match status" value="1"/>
</dbReference>
<evidence type="ECO:0000256" key="3">
    <source>
        <dbReference type="ARBA" id="ARBA00012520"/>
    </source>
</evidence>
<keyword evidence="8 14" id="KW-0862">Zinc</keyword>
<evidence type="ECO:0000256" key="13">
    <source>
        <dbReference type="ARBA" id="ARBA00048222"/>
    </source>
</evidence>
<keyword evidence="10" id="KW-0539">Nucleus</keyword>
<keyword evidence="17" id="KW-1185">Reference proteome</keyword>
<dbReference type="Pfam" id="PF05652">
    <property type="entry name" value="DcpS"/>
    <property type="match status" value="1"/>
</dbReference>
<dbReference type="GO" id="GO:0004222">
    <property type="term" value="F:metalloendopeptidase activity"/>
    <property type="evidence" value="ECO:0007669"/>
    <property type="project" value="InterPro"/>
</dbReference>
<comment type="subcellular location">
    <subcellularLocation>
        <location evidence="1">Nucleus</location>
    </subcellularLocation>
</comment>
<evidence type="ECO:0000256" key="10">
    <source>
        <dbReference type="ARBA" id="ARBA00023242"/>
    </source>
</evidence>
<dbReference type="InterPro" id="IPR008594">
    <property type="entry name" value="DcpS/DCS2"/>
</dbReference>
<dbReference type="PANTHER" id="PTHR12978">
    <property type="entry name" value="HISTIDINE TRIAD HIT PROTEIN MEMBER"/>
    <property type="match status" value="1"/>
</dbReference>
<feature type="domain" description="Peptidase M3A/M3B catalytic" evidence="15">
    <location>
        <begin position="280"/>
        <end position="729"/>
    </location>
</feature>
<dbReference type="AlphaFoldDB" id="A0A0V1B1X0"/>
<comment type="similarity">
    <text evidence="2">Belongs to the HIT family.</text>
</comment>
<dbReference type="GO" id="GO:0046872">
    <property type="term" value="F:metal ion binding"/>
    <property type="evidence" value="ECO:0007669"/>
    <property type="project" value="UniProtKB-UniRule"/>
</dbReference>
<evidence type="ECO:0000256" key="9">
    <source>
        <dbReference type="ARBA" id="ARBA00023049"/>
    </source>
</evidence>
<evidence type="ECO:0000256" key="8">
    <source>
        <dbReference type="ARBA" id="ARBA00022833"/>
    </source>
</evidence>
<comment type="cofactor">
    <cofactor evidence="14">
        <name>Zn(2+)</name>
        <dbReference type="ChEBI" id="CHEBI:29105"/>
    </cofactor>
    <text evidence="14">Binds 1 zinc ion.</text>
</comment>
<dbReference type="Gene3D" id="1.10.1370.10">
    <property type="entry name" value="Neurolysin, domain 3"/>
    <property type="match status" value="1"/>
</dbReference>
<sequence>MDFRKSNKIFVMALWRISSLCFRSRCGLVMQNAFFSSQDRYVIILPEIPDATAETNSLLSVVHGNDLPPFDKLSTRESADACAKLALEFEAWMQEHGSSFNSENDVCNFENVIDKVEMHLAPMQFAWNTFRHLAGVRSFDPNLMARFKGLQNLVTRARIHRFNNHRFFTAVMDLSHDKNLNSVQSILIAKYIREMQLNGLGLSDKNYKWLEEYRRRIYDAVFKFRRNIEMTSWLLNLEMDFSSEMSDTPQHILEMWSVNRSSNQKSQYKLAFTQYSYAPFMRYCKMRLRRRSVWKLFNSRAGFEEDQVQLNNSLQIEQLRQAREKYAKLFNYNNYLDMVLPDRMISSVSELETIIFQLKQAAVKRLSEQVEMMQPLAARQDALRSPLKPWDLDYYARKLAEHDYDIDFGQTAEYFPYMQFLSNVFELIKRLFDITFTLVSGEAAVWDKEVQLFEVTDEKGKIIGHLYIDPFIRKNKLPVMWSECGRARSSIIGHTPVVYLNLNLSSESLKTGVPAFLHWDHLVQFFREIGKSMQILLSQANYSELASSDGIERDCIMIYSFFFEHLFMRPDCLADLSKHYRTNEKLSKNESANFIHAIREMQIPALVQNILLSEFDLLIHKSSMKFWFDIYRELSRQYFPYGWEKGDYLPCNSSIVVDEQIASSYYRQLISDIIACDLINDIGENTQLNSAEFVNFCKKFKNCYLLADGSMKQLEMYRSFAKRESPSVNAFLNLRHEVKRLLLDPVRVLRQDPNTKMIAVHAKQRSSSADDADTQLADAVVVFEKKPFSEDQLFKLLKNDTIKLTKNLMNNDIYSIHLAVAEQPDDDLNALQLTLIQPASEQHIQKWSEEERCMVSETADDYRSITLQYIEKHKLSLQWVQNVLDGTAESERIVYNDPDPEVGFVLAPSLRWDGKDVNQLYLTAICRRQNLKSLRDLRAEHLPMLQNIFTKSTVTIQERYGVPVNRLCIFFHYQPTYYHLHIHFTHLREATAGTSVGRAHLYADVVDNLRSDSDYYAKRTMHFSLRNNDPLLHQLLGEGKQTTTKQDE</sequence>
<dbReference type="Gene3D" id="3.40.390.10">
    <property type="entry name" value="Collagenase (Catalytic Domain)"/>
    <property type="match status" value="1"/>
</dbReference>
<dbReference type="Gene3D" id="1.10.1370.40">
    <property type="match status" value="1"/>
</dbReference>
<evidence type="ECO:0000313" key="17">
    <source>
        <dbReference type="Proteomes" id="UP000054776"/>
    </source>
</evidence>
<dbReference type="SUPFAM" id="SSF54197">
    <property type="entry name" value="HIT-like"/>
    <property type="match status" value="1"/>
</dbReference>
<evidence type="ECO:0000256" key="2">
    <source>
        <dbReference type="ARBA" id="ARBA00010208"/>
    </source>
</evidence>
<gene>
    <name evidence="16" type="primary">DCPS</name>
    <name evidence="16" type="ORF">T01_7828</name>
</gene>
<dbReference type="InterPro" id="IPR024077">
    <property type="entry name" value="Neurolysin/TOP_dom2"/>
</dbReference>
<dbReference type="SUPFAM" id="SSF102860">
    <property type="entry name" value="mRNA decapping enzyme DcpS N-terminal domain"/>
    <property type="match status" value="1"/>
</dbReference>
<dbReference type="GO" id="GO:0006508">
    <property type="term" value="P:proteolysis"/>
    <property type="evidence" value="ECO:0007669"/>
    <property type="project" value="UniProtKB-KW"/>
</dbReference>
<evidence type="ECO:0000313" key="16">
    <source>
        <dbReference type="EMBL" id="KRY30515.1"/>
    </source>
</evidence>
<accession>A0A0V1B1X0</accession>
<keyword evidence="7 14" id="KW-0378">Hydrolase</keyword>
<dbReference type="PANTHER" id="PTHR12978:SF0">
    <property type="entry name" value="M7GPPPX DIPHOSPHATASE"/>
    <property type="match status" value="1"/>
</dbReference>
<evidence type="ECO:0000256" key="4">
    <source>
        <dbReference type="ARBA" id="ARBA00015636"/>
    </source>
</evidence>
<keyword evidence="6 14" id="KW-0479">Metal-binding</keyword>
<evidence type="ECO:0000256" key="5">
    <source>
        <dbReference type="ARBA" id="ARBA00022670"/>
    </source>
</evidence>
<evidence type="ECO:0000256" key="14">
    <source>
        <dbReference type="RuleBase" id="RU003435"/>
    </source>
</evidence>
<evidence type="ECO:0000256" key="6">
    <source>
        <dbReference type="ARBA" id="ARBA00022723"/>
    </source>
</evidence>
<evidence type="ECO:0000256" key="11">
    <source>
        <dbReference type="ARBA" id="ARBA00029885"/>
    </source>
</evidence>
<dbReference type="Pfam" id="PF01432">
    <property type="entry name" value="Peptidase_M3"/>
    <property type="match status" value="1"/>
</dbReference>